<gene>
    <name evidence="8" type="ORF">F8388_021537</name>
</gene>
<feature type="domain" description="Disease resistance R13L4/SHOC-2-like LRR" evidence="7">
    <location>
        <begin position="1014"/>
        <end position="1314"/>
    </location>
</feature>
<dbReference type="EMBL" id="JAATIP010000132">
    <property type="protein sequence ID" value="KAF4368925.1"/>
    <property type="molecule type" value="Genomic_DNA"/>
</dbReference>
<evidence type="ECO:0000259" key="5">
    <source>
        <dbReference type="Pfam" id="PF00931"/>
    </source>
</evidence>
<evidence type="ECO:0000256" key="1">
    <source>
        <dbReference type="ARBA" id="ARBA00022737"/>
    </source>
</evidence>
<dbReference type="GO" id="GO:0043531">
    <property type="term" value="F:ADP binding"/>
    <property type="evidence" value="ECO:0007669"/>
    <property type="project" value="InterPro"/>
</dbReference>
<dbReference type="InterPro" id="IPR032675">
    <property type="entry name" value="LRR_dom_sf"/>
</dbReference>
<dbReference type="GO" id="GO:0098542">
    <property type="term" value="P:defense response to other organism"/>
    <property type="evidence" value="ECO:0007669"/>
    <property type="project" value="TreeGrafter"/>
</dbReference>
<dbReference type="InterPro" id="IPR002182">
    <property type="entry name" value="NB-ARC"/>
</dbReference>
<keyword evidence="4" id="KW-0812">Transmembrane</keyword>
<feature type="transmembrane region" description="Helical" evidence="4">
    <location>
        <begin position="100"/>
        <end position="121"/>
    </location>
</feature>
<dbReference type="PRINTS" id="PR00364">
    <property type="entry name" value="DISEASERSIST"/>
</dbReference>
<dbReference type="InterPro" id="IPR055414">
    <property type="entry name" value="LRR_R13L4/SHOC2-like"/>
</dbReference>
<dbReference type="SUPFAM" id="SSF52540">
    <property type="entry name" value="P-loop containing nucleoside triphosphate hydrolases"/>
    <property type="match status" value="1"/>
</dbReference>
<dbReference type="PANTHER" id="PTHR23155">
    <property type="entry name" value="DISEASE RESISTANCE PROTEIN RP"/>
    <property type="match status" value="1"/>
</dbReference>
<dbReference type="Gene3D" id="1.10.10.10">
    <property type="entry name" value="Winged helix-like DNA-binding domain superfamily/Winged helix DNA-binding domain"/>
    <property type="match status" value="1"/>
</dbReference>
<reference evidence="8 9" key="1">
    <citation type="journal article" date="2020" name="bioRxiv">
        <title>Sequence and annotation of 42 cannabis genomes reveals extensive copy number variation in cannabinoid synthesis and pathogen resistance genes.</title>
        <authorList>
            <person name="Mckernan K.J."/>
            <person name="Helbert Y."/>
            <person name="Kane L.T."/>
            <person name="Ebling H."/>
            <person name="Zhang L."/>
            <person name="Liu B."/>
            <person name="Eaton Z."/>
            <person name="Mclaughlin S."/>
            <person name="Kingan S."/>
            <person name="Baybayan P."/>
            <person name="Concepcion G."/>
            <person name="Jordan M."/>
            <person name="Riva A."/>
            <person name="Barbazuk W."/>
            <person name="Harkins T."/>
        </authorList>
    </citation>
    <scope>NUCLEOTIDE SEQUENCE [LARGE SCALE GENOMIC DNA]</scope>
    <source>
        <strain evidence="9">cv. Jamaican Lion 4</strain>
        <tissue evidence="8">Leaf</tissue>
    </source>
</reference>
<keyword evidence="2" id="KW-0611">Plant defense</keyword>
<dbReference type="SUPFAM" id="SSF52058">
    <property type="entry name" value="L domain-like"/>
    <property type="match status" value="1"/>
</dbReference>
<dbReference type="InterPro" id="IPR042197">
    <property type="entry name" value="Apaf_helical"/>
</dbReference>
<dbReference type="Pfam" id="PF23559">
    <property type="entry name" value="WHD_DRP"/>
    <property type="match status" value="1"/>
</dbReference>
<dbReference type="InterPro" id="IPR058922">
    <property type="entry name" value="WHD_DRP"/>
</dbReference>
<evidence type="ECO:0000256" key="3">
    <source>
        <dbReference type="SAM" id="MobiDB-lite"/>
    </source>
</evidence>
<keyword evidence="4" id="KW-1133">Transmembrane helix</keyword>
<evidence type="ECO:0000256" key="4">
    <source>
        <dbReference type="SAM" id="Phobius"/>
    </source>
</evidence>
<evidence type="ECO:0000313" key="9">
    <source>
        <dbReference type="Proteomes" id="UP000525078"/>
    </source>
</evidence>
<proteinExistence type="predicted"/>
<evidence type="ECO:0000256" key="2">
    <source>
        <dbReference type="ARBA" id="ARBA00022821"/>
    </source>
</evidence>
<feature type="domain" description="Disease resistance protein winged helix" evidence="6">
    <location>
        <begin position="823"/>
        <end position="887"/>
    </location>
</feature>
<comment type="caution">
    <text evidence="8">The sequence shown here is derived from an EMBL/GenBank/DDBJ whole genome shotgun (WGS) entry which is preliminary data.</text>
</comment>
<dbReference type="InterPro" id="IPR044974">
    <property type="entry name" value="Disease_R_plants"/>
</dbReference>
<dbReference type="Pfam" id="PF00931">
    <property type="entry name" value="NB-ARC"/>
    <property type="match status" value="1"/>
</dbReference>
<feature type="domain" description="NB-ARC" evidence="5">
    <location>
        <begin position="591"/>
        <end position="753"/>
    </location>
</feature>
<dbReference type="InterPro" id="IPR036388">
    <property type="entry name" value="WH-like_DNA-bd_sf"/>
</dbReference>
<feature type="transmembrane region" description="Helical" evidence="4">
    <location>
        <begin position="65"/>
        <end position="80"/>
    </location>
</feature>
<dbReference type="Proteomes" id="UP000525078">
    <property type="component" value="Unassembled WGS sequence"/>
</dbReference>
<evidence type="ECO:0008006" key="10">
    <source>
        <dbReference type="Google" id="ProtNLM"/>
    </source>
</evidence>
<protein>
    <recommendedName>
        <fullName evidence="10">NB-ARC domain-containing protein</fullName>
    </recommendedName>
</protein>
<evidence type="ECO:0000259" key="6">
    <source>
        <dbReference type="Pfam" id="PF23559"/>
    </source>
</evidence>
<evidence type="ECO:0000313" key="8">
    <source>
        <dbReference type="EMBL" id="KAF4368925.1"/>
    </source>
</evidence>
<evidence type="ECO:0000259" key="7">
    <source>
        <dbReference type="Pfam" id="PF23598"/>
    </source>
</evidence>
<dbReference type="Gene3D" id="3.40.50.300">
    <property type="entry name" value="P-loop containing nucleotide triphosphate hydrolases"/>
    <property type="match status" value="1"/>
</dbReference>
<dbReference type="Gene3D" id="1.10.8.430">
    <property type="entry name" value="Helical domain of apoptotic protease-activating factors"/>
    <property type="match status" value="1"/>
</dbReference>
<sequence length="1491" mass="169710">MDWKVLLTEVAVDIIFEGSPLEENVNSTNSSSFGLLLLTYFLEHQKDNRATKKANAPVPFDQIDAHFYLIFSVTLFWLNVKNRSLYQVLLWILWLSNSKWLYLVLLCVYLITTGIFIFANYKALQLLDNDIKWIRRESRLLRANLDDAEGIKSLRSLIDQTTKERQPPDSGLNSSNSTDAEAVREAENDVFWVKETKNVVDSADKLVKDFECRRLELMLKRISLCLLSVIKNLSDTAKLCGETIQVTDGINSSLTKKMKSKFHSCESLEKSWSVIRTLLERPIEEHESKLVNYILQVGAGGIIASTLNKVEAVLKAIDQKELDSINGQSIKLQLMLLCPFLQHIKGLRLESQIEMAWLRELDETVSEAKAAIDTLLKVSSCKCKWLRIPNVINVWKAKQTFKEDMKYIDISFSDLLEQKEKYGFTFIIRDSSKSKHTYYHNTDIEENFQTHINSIRSYLEKKKWKRPWVSEQLGLICDQLEKMPELLDNSNSTAAIQNIREVWLNQMENIVKTVVSSLKTFLESSESSNIVRKTRAWFQLSRHIDQIKHHICVLERSIIAYSGELKEESSSVVGLEEDVEAVVTRLTANITERQDCNNNFDVFSIVGRKGIGKTTLAKKICSHRAVVAHFPIRVWLSGPQNWNLSSLNDIKVQVLGQPELVLQEKEDDFEYFKQRMHNLLAKDKYILILDNVSTLEAMDTLMEKLRLPETEGRKILLTSRNENLASEDDHHTIHRLRLRTKDESLSLLKQMVYISSSEETTALEIVRRCSGLPLSIVHVGYMMLMQDATASEALAKLSTCDFVKSGPKKCPGHLQKLLEHFEIFPVDCEIPARRLVALWVSEGLVELSGDNNETIEQVAEKRLSELIDQGIVQTVKRKTSGKVKACRLPFTGQPLNALPRQTMLAAHRLAHHYDKNGISFCLIHSDNGSTHDEQGDYRKLHSFLRFDTQQDDEPRDNIGFFLPADNEHQDGGSTTCRFKLGYKNLRSFLTFDPREGEEPGETIGNFLCKGIQRGRFQQLLVLDLEGVFKPEIPNTIAKLRRLKYLGLRWTYLQKIPSCIGNLVHLETLDVKYTYVHSLPSSIWKLQRLRNLYLHHNNRCKLMNQPRGLSFKKLQTLWGVFLDKDSPLKDCLDKSNDLRKLAMVFHLDKNEQKSLSSRMSKLNRLQTLRLRSIDETGKPNTLFLSPSSLNNLSRIELFGKIEDTGLIDELTCVHKLTEITLSASALTDDPMPKLGKLPNLKQLYLYSDSCKKASMVCKSDGFPQLLDLKIWKINDLKELIIEEKALQKLRDLEIRGCERLEVPDGLKNLKTLAELKLTDMPEEFSRKIVHVMQGKLSERHSKDLIINKSLQASTSGRVPNLAGPIMTTGDNERSIRIKVYGGNEHRVSTNRVKPLTSFDFPYPKRFVEGARDDEVRLRVEVNAEDSVRVATEGLYAFPFDRACVRDAKSAVDGSGTDLAGVGDSVGVADEAVVESEGGGGPYSNGFVKGGRG</sequence>
<feature type="region of interest" description="Disordered" evidence="3">
    <location>
        <begin position="161"/>
        <end position="181"/>
    </location>
</feature>
<organism evidence="8 9">
    <name type="scientific">Cannabis sativa</name>
    <name type="common">Hemp</name>
    <name type="synonym">Marijuana</name>
    <dbReference type="NCBI Taxonomy" id="3483"/>
    <lineage>
        <taxon>Eukaryota</taxon>
        <taxon>Viridiplantae</taxon>
        <taxon>Streptophyta</taxon>
        <taxon>Embryophyta</taxon>
        <taxon>Tracheophyta</taxon>
        <taxon>Spermatophyta</taxon>
        <taxon>Magnoliopsida</taxon>
        <taxon>eudicotyledons</taxon>
        <taxon>Gunneridae</taxon>
        <taxon>Pentapetalae</taxon>
        <taxon>rosids</taxon>
        <taxon>fabids</taxon>
        <taxon>Rosales</taxon>
        <taxon>Cannabaceae</taxon>
        <taxon>Cannabis</taxon>
    </lineage>
</organism>
<dbReference type="Pfam" id="PF23598">
    <property type="entry name" value="LRR_14"/>
    <property type="match status" value="1"/>
</dbReference>
<keyword evidence="1" id="KW-0677">Repeat</keyword>
<accession>A0A7J6FE42</accession>
<dbReference type="InterPro" id="IPR027417">
    <property type="entry name" value="P-loop_NTPase"/>
</dbReference>
<dbReference type="Gene3D" id="3.80.10.10">
    <property type="entry name" value="Ribonuclease Inhibitor"/>
    <property type="match status" value="1"/>
</dbReference>
<dbReference type="PANTHER" id="PTHR23155:SF955">
    <property type="entry name" value="AAA+ ATPASE DOMAIN-CONTAINING PROTEIN"/>
    <property type="match status" value="1"/>
</dbReference>
<keyword evidence="4" id="KW-0472">Membrane</keyword>
<name>A0A7J6FE42_CANSA</name>